<reference evidence="4" key="2">
    <citation type="submission" date="2016-01" db="EMBL/GenBank/DDBJ databases">
        <title>Diatom-associated endosymboitic cyanobacterium lacks core nitrogen metabolism enzymes.</title>
        <authorList>
            <person name="Hilton J.A."/>
            <person name="Foster R.A."/>
            <person name="Tripp H.J."/>
            <person name="Carter B.J."/>
            <person name="Zehr J.P."/>
            <person name="Villareal T.A."/>
        </authorList>
    </citation>
    <scope>NUCLEOTIDE SEQUENCE [LARGE SCALE GENOMIC DNA]</scope>
    <source>
        <strain evidence="4">HH01</strain>
    </source>
</reference>
<dbReference type="Gene3D" id="1.25.40.10">
    <property type="entry name" value="Tetratricopeptide repeat domain"/>
    <property type="match status" value="2"/>
</dbReference>
<dbReference type="InterPro" id="IPR019734">
    <property type="entry name" value="TPR_rpt"/>
</dbReference>
<dbReference type="SMART" id="SM00028">
    <property type="entry name" value="TPR"/>
    <property type="match status" value="2"/>
</dbReference>
<keyword evidence="2" id="KW-1133">Transmembrane helix</keyword>
<proteinExistence type="predicted"/>
<dbReference type="EMBL" id="CAIY01000052">
    <property type="protein sequence ID" value="CCH67643.1"/>
    <property type="molecule type" value="Genomic_DNA"/>
</dbReference>
<keyword evidence="2" id="KW-0472">Membrane</keyword>
<gene>
    <name evidence="3" type="ORF">RINTHH_14880</name>
</gene>
<dbReference type="Pfam" id="PF13429">
    <property type="entry name" value="TPR_15"/>
    <property type="match status" value="1"/>
</dbReference>
<evidence type="ECO:0000256" key="2">
    <source>
        <dbReference type="SAM" id="Phobius"/>
    </source>
</evidence>
<feature type="repeat" description="TPR" evidence="1">
    <location>
        <begin position="194"/>
        <end position="227"/>
    </location>
</feature>
<evidence type="ECO:0000313" key="3">
    <source>
        <dbReference type="EMBL" id="CCH67643.1"/>
    </source>
</evidence>
<comment type="caution">
    <text evidence="3">The sequence shown here is derived from an EMBL/GenBank/DDBJ whole genome shotgun (WGS) entry which is preliminary data.</text>
</comment>
<dbReference type="Proteomes" id="UP000053051">
    <property type="component" value="Unassembled WGS sequence"/>
</dbReference>
<dbReference type="SUPFAM" id="SSF48452">
    <property type="entry name" value="TPR-like"/>
    <property type="match status" value="1"/>
</dbReference>
<sequence>MTEARNRWIVKIILFIAIFAFIGVSILPIIETIINEKNLPVISATEQRKSSVSEERSKLTKDIKGLQLVLQREPNNQSTLRSLLERQLRLLQLGDENLQGIIETLDKLTQLNPEEIKYAVLLAQAKQQANDKEGAVQTYRSILEIKPANLEALQGMVMLLLDQKKPEAAISLLKETLAKETQANKIEPRNTDLIAIQLLLGNVYALQELYSQAITIYDMAIEYDKQDFRPILAKAMLLKVQGMADEANYLFKNAAKLAPPKYKDEIKKQVLGEKSQGIKKSEGNIGK</sequence>
<keyword evidence="4" id="KW-1185">Reference proteome</keyword>
<dbReference type="AlphaFoldDB" id="M1X0R6"/>
<dbReference type="PROSITE" id="PS50005">
    <property type="entry name" value="TPR"/>
    <property type="match status" value="1"/>
</dbReference>
<keyword evidence="1" id="KW-0802">TPR repeat</keyword>
<accession>M1X0R6</accession>
<name>M1X0R6_9NOST</name>
<organism evidence="3 4">
    <name type="scientific">Richelia intracellularis HH01</name>
    <dbReference type="NCBI Taxonomy" id="1165094"/>
    <lineage>
        <taxon>Bacteria</taxon>
        <taxon>Bacillati</taxon>
        <taxon>Cyanobacteriota</taxon>
        <taxon>Cyanophyceae</taxon>
        <taxon>Nostocales</taxon>
        <taxon>Nostocaceae</taxon>
        <taxon>Richelia</taxon>
    </lineage>
</organism>
<dbReference type="PANTHER" id="PTHR12558">
    <property type="entry name" value="CELL DIVISION CYCLE 16,23,27"/>
    <property type="match status" value="1"/>
</dbReference>
<feature type="transmembrane region" description="Helical" evidence="2">
    <location>
        <begin position="12"/>
        <end position="30"/>
    </location>
</feature>
<dbReference type="STRING" id="1165094.RINTHH_14880"/>
<dbReference type="PANTHER" id="PTHR12558:SF13">
    <property type="entry name" value="CELL DIVISION CYCLE PROTEIN 27 HOMOLOG"/>
    <property type="match status" value="1"/>
</dbReference>
<reference evidence="3 4" key="1">
    <citation type="submission" date="2012-05" db="EMBL/GenBank/DDBJ databases">
        <authorList>
            <person name="Hilton J."/>
        </authorList>
    </citation>
    <scope>NUCLEOTIDE SEQUENCE [LARGE SCALE GENOMIC DNA]</scope>
    <source>
        <strain evidence="3 4">HH01</strain>
    </source>
</reference>
<evidence type="ECO:0000256" key="1">
    <source>
        <dbReference type="PROSITE-ProRule" id="PRU00339"/>
    </source>
</evidence>
<dbReference type="InterPro" id="IPR011990">
    <property type="entry name" value="TPR-like_helical_dom_sf"/>
</dbReference>
<dbReference type="RefSeq" id="WP_008234463.1">
    <property type="nucleotide sequence ID" value="NZ_CAIY01000052.1"/>
</dbReference>
<dbReference type="OrthoDB" id="581415at2"/>
<evidence type="ECO:0000313" key="4">
    <source>
        <dbReference type="Proteomes" id="UP000053051"/>
    </source>
</evidence>
<keyword evidence="2" id="KW-0812">Transmembrane</keyword>
<protein>
    <submittedName>
        <fullName evidence="3">TPR repeat</fullName>
    </submittedName>
</protein>